<reference evidence="3" key="1">
    <citation type="submission" date="2022-11" db="UniProtKB">
        <authorList>
            <consortium name="WormBaseParasite"/>
        </authorList>
    </citation>
    <scope>IDENTIFICATION</scope>
</reference>
<evidence type="ECO:0000256" key="1">
    <source>
        <dbReference type="SAM" id="Phobius"/>
    </source>
</evidence>
<name>A0A914HDF0_GLORO</name>
<feature type="transmembrane region" description="Helical" evidence="1">
    <location>
        <begin position="35"/>
        <end position="56"/>
    </location>
</feature>
<dbReference type="WBParaSite" id="Gr19_v10_g161.t1">
    <property type="protein sequence ID" value="Gr19_v10_g161.t1"/>
    <property type="gene ID" value="Gr19_v10_g161"/>
</dbReference>
<organism evidence="2 3">
    <name type="scientific">Globodera rostochiensis</name>
    <name type="common">Golden nematode worm</name>
    <name type="synonym">Heterodera rostochiensis</name>
    <dbReference type="NCBI Taxonomy" id="31243"/>
    <lineage>
        <taxon>Eukaryota</taxon>
        <taxon>Metazoa</taxon>
        <taxon>Ecdysozoa</taxon>
        <taxon>Nematoda</taxon>
        <taxon>Chromadorea</taxon>
        <taxon>Rhabditida</taxon>
        <taxon>Tylenchina</taxon>
        <taxon>Tylenchomorpha</taxon>
        <taxon>Tylenchoidea</taxon>
        <taxon>Heteroderidae</taxon>
        <taxon>Heteroderinae</taxon>
        <taxon>Globodera</taxon>
    </lineage>
</organism>
<dbReference type="AlphaFoldDB" id="A0A914HDF0"/>
<sequence length="110" mass="12139">MAITGKKFVEQRFLLHHRPSRGDSGGNFAVVAESLLLLSLMLLILFIIDVVGGDALSSSIMSRTPKPFPRVVFNNRPDGKPITNIDEFTPDSVLLEGYDPMPPIKMQMAL</sequence>
<keyword evidence="1" id="KW-1133">Transmembrane helix</keyword>
<protein>
    <submittedName>
        <fullName evidence="3">Thymidylate synthase</fullName>
    </submittedName>
</protein>
<dbReference type="SUPFAM" id="SSF55831">
    <property type="entry name" value="Thymidylate synthase/dCMP hydroxymethylase"/>
    <property type="match status" value="1"/>
</dbReference>
<dbReference type="Proteomes" id="UP000887572">
    <property type="component" value="Unplaced"/>
</dbReference>
<keyword evidence="1" id="KW-0472">Membrane</keyword>
<evidence type="ECO:0000313" key="3">
    <source>
        <dbReference type="WBParaSite" id="Gr19_v10_g161.t1"/>
    </source>
</evidence>
<keyword evidence="1" id="KW-0812">Transmembrane</keyword>
<keyword evidence="2" id="KW-1185">Reference proteome</keyword>
<dbReference type="Gene3D" id="3.30.572.10">
    <property type="entry name" value="Thymidylate synthase/dCMP hydroxymethylase domain"/>
    <property type="match status" value="1"/>
</dbReference>
<evidence type="ECO:0000313" key="2">
    <source>
        <dbReference type="Proteomes" id="UP000887572"/>
    </source>
</evidence>
<proteinExistence type="predicted"/>
<dbReference type="InterPro" id="IPR036926">
    <property type="entry name" value="Thymidate_synth/dCMP_Mease_sf"/>
</dbReference>
<accession>A0A914HDF0</accession>